<proteinExistence type="inferred from homology"/>
<evidence type="ECO:0000313" key="5">
    <source>
        <dbReference type="Proteomes" id="UP000008792"/>
    </source>
</evidence>
<evidence type="ECO:0000256" key="1">
    <source>
        <dbReference type="ARBA" id="ARBA00005771"/>
    </source>
</evidence>
<organism evidence="4 5">
    <name type="scientific">Drosophila virilis</name>
    <name type="common">Fruit fly</name>
    <dbReference type="NCBI Taxonomy" id="7244"/>
    <lineage>
        <taxon>Eukaryota</taxon>
        <taxon>Metazoa</taxon>
        <taxon>Ecdysozoa</taxon>
        <taxon>Arthropoda</taxon>
        <taxon>Hexapoda</taxon>
        <taxon>Insecta</taxon>
        <taxon>Pterygota</taxon>
        <taxon>Neoptera</taxon>
        <taxon>Endopterygota</taxon>
        <taxon>Diptera</taxon>
        <taxon>Brachycera</taxon>
        <taxon>Muscomorpha</taxon>
        <taxon>Ephydroidea</taxon>
        <taxon>Drosophilidae</taxon>
        <taxon>Drosophila</taxon>
    </lineage>
</organism>
<dbReference type="OrthoDB" id="205623at2759"/>
<dbReference type="SMR" id="B4LIH9"/>
<dbReference type="eggNOG" id="KOG1584">
    <property type="taxonomic scope" value="Eukaryota"/>
</dbReference>
<keyword evidence="2 4" id="KW-0808">Transferase</keyword>
<dbReference type="Gene3D" id="3.40.50.300">
    <property type="entry name" value="P-loop containing nucleotide triphosphate hydrolases"/>
    <property type="match status" value="1"/>
</dbReference>
<dbReference type="PANTHER" id="PTHR11783">
    <property type="entry name" value="SULFOTRANSFERASE SULT"/>
    <property type="match status" value="1"/>
</dbReference>
<dbReference type="SUPFAM" id="SSF52540">
    <property type="entry name" value="P-loop containing nucleoside triphosphate hydrolases"/>
    <property type="match status" value="1"/>
</dbReference>
<dbReference type="InterPro" id="IPR027417">
    <property type="entry name" value="P-loop_NTPase"/>
</dbReference>
<accession>B4LIH9</accession>
<name>B4LIH9_DROVI</name>
<dbReference type="Proteomes" id="UP000008792">
    <property type="component" value="Unassembled WGS sequence"/>
</dbReference>
<keyword evidence="5" id="KW-1185">Reference proteome</keyword>
<reference evidence="4 5" key="1">
    <citation type="journal article" date="2007" name="Nature">
        <title>Evolution of genes and genomes on the Drosophila phylogeny.</title>
        <authorList>
            <consortium name="Drosophila 12 Genomes Consortium"/>
            <person name="Clark A.G."/>
            <person name="Eisen M.B."/>
            <person name="Smith D.R."/>
            <person name="Bergman C.M."/>
            <person name="Oliver B."/>
            <person name="Markow T.A."/>
            <person name="Kaufman T.C."/>
            <person name="Kellis M."/>
            <person name="Gelbart W."/>
            <person name="Iyer V.N."/>
            <person name="Pollard D.A."/>
            <person name="Sackton T.B."/>
            <person name="Larracuente A.M."/>
            <person name="Singh N.D."/>
            <person name="Abad J.P."/>
            <person name="Abt D.N."/>
            <person name="Adryan B."/>
            <person name="Aguade M."/>
            <person name="Akashi H."/>
            <person name="Anderson W.W."/>
            <person name="Aquadro C.F."/>
            <person name="Ardell D.H."/>
            <person name="Arguello R."/>
            <person name="Artieri C.G."/>
            <person name="Barbash D.A."/>
            <person name="Barker D."/>
            <person name="Barsanti P."/>
            <person name="Batterham P."/>
            <person name="Batzoglou S."/>
            <person name="Begun D."/>
            <person name="Bhutkar A."/>
            <person name="Blanco E."/>
            <person name="Bosak S.A."/>
            <person name="Bradley R.K."/>
            <person name="Brand A.D."/>
            <person name="Brent M.R."/>
            <person name="Brooks A.N."/>
            <person name="Brown R.H."/>
            <person name="Butlin R.K."/>
            <person name="Caggese C."/>
            <person name="Calvi B.R."/>
            <person name="Bernardo de Carvalho A."/>
            <person name="Caspi A."/>
            <person name="Castrezana S."/>
            <person name="Celniker S.E."/>
            <person name="Chang J.L."/>
            <person name="Chapple C."/>
            <person name="Chatterji S."/>
            <person name="Chinwalla A."/>
            <person name="Civetta A."/>
            <person name="Clifton S.W."/>
            <person name="Comeron J.M."/>
            <person name="Costello J.C."/>
            <person name="Coyne J.A."/>
            <person name="Daub J."/>
            <person name="David R.G."/>
            <person name="Delcher A.L."/>
            <person name="Delehaunty K."/>
            <person name="Do C.B."/>
            <person name="Ebling H."/>
            <person name="Edwards K."/>
            <person name="Eickbush T."/>
            <person name="Evans J.D."/>
            <person name="Filipski A."/>
            <person name="Findeiss S."/>
            <person name="Freyhult E."/>
            <person name="Fulton L."/>
            <person name="Fulton R."/>
            <person name="Garcia A.C."/>
            <person name="Gardiner A."/>
            <person name="Garfield D.A."/>
            <person name="Garvin B.E."/>
            <person name="Gibson G."/>
            <person name="Gilbert D."/>
            <person name="Gnerre S."/>
            <person name="Godfrey J."/>
            <person name="Good R."/>
            <person name="Gotea V."/>
            <person name="Gravely B."/>
            <person name="Greenberg A.J."/>
            <person name="Griffiths-Jones S."/>
            <person name="Gross S."/>
            <person name="Guigo R."/>
            <person name="Gustafson E.A."/>
            <person name="Haerty W."/>
            <person name="Hahn M.W."/>
            <person name="Halligan D.L."/>
            <person name="Halpern A.L."/>
            <person name="Halter G.M."/>
            <person name="Han M.V."/>
            <person name="Heger A."/>
            <person name="Hillier L."/>
            <person name="Hinrichs A.S."/>
            <person name="Holmes I."/>
            <person name="Hoskins R.A."/>
            <person name="Hubisz M.J."/>
            <person name="Hultmark D."/>
            <person name="Huntley M.A."/>
            <person name="Jaffe D.B."/>
            <person name="Jagadeeshan S."/>
            <person name="Jeck W.R."/>
            <person name="Johnson J."/>
            <person name="Jones C.D."/>
            <person name="Jordan W.C."/>
            <person name="Karpen G.H."/>
            <person name="Kataoka E."/>
            <person name="Keightley P.D."/>
            <person name="Kheradpour P."/>
            <person name="Kirkness E.F."/>
            <person name="Koerich L.B."/>
            <person name="Kristiansen K."/>
            <person name="Kudrna D."/>
            <person name="Kulathinal R.J."/>
            <person name="Kumar S."/>
            <person name="Kwok R."/>
            <person name="Lander E."/>
            <person name="Langley C.H."/>
            <person name="Lapoint R."/>
            <person name="Lazzaro B.P."/>
            <person name="Lee S.J."/>
            <person name="Levesque L."/>
            <person name="Li R."/>
            <person name="Lin C.F."/>
            <person name="Lin M.F."/>
            <person name="Lindblad-Toh K."/>
            <person name="Llopart A."/>
            <person name="Long M."/>
            <person name="Low L."/>
            <person name="Lozovsky E."/>
            <person name="Lu J."/>
            <person name="Luo M."/>
            <person name="Machado C.A."/>
            <person name="Makalowski W."/>
            <person name="Marzo M."/>
            <person name="Matsuda M."/>
            <person name="Matzkin L."/>
            <person name="McAllister B."/>
            <person name="McBride C.S."/>
            <person name="McKernan B."/>
            <person name="McKernan K."/>
            <person name="Mendez-Lago M."/>
            <person name="Minx P."/>
            <person name="Mollenhauer M.U."/>
            <person name="Montooth K."/>
            <person name="Mount S.M."/>
            <person name="Mu X."/>
            <person name="Myers E."/>
            <person name="Negre B."/>
            <person name="Newfeld S."/>
            <person name="Nielsen R."/>
            <person name="Noor M.A."/>
            <person name="O'Grady P."/>
            <person name="Pachter L."/>
            <person name="Papaceit M."/>
            <person name="Parisi M.J."/>
            <person name="Parisi M."/>
            <person name="Parts L."/>
            <person name="Pedersen J.S."/>
            <person name="Pesole G."/>
            <person name="Phillippy A.M."/>
            <person name="Ponting C.P."/>
            <person name="Pop M."/>
            <person name="Porcelli D."/>
            <person name="Powell J.R."/>
            <person name="Prohaska S."/>
            <person name="Pruitt K."/>
            <person name="Puig M."/>
            <person name="Quesneville H."/>
            <person name="Ram K.R."/>
            <person name="Rand D."/>
            <person name="Rasmussen M.D."/>
            <person name="Reed L.K."/>
            <person name="Reenan R."/>
            <person name="Reily A."/>
            <person name="Remington K.A."/>
            <person name="Rieger T.T."/>
            <person name="Ritchie M.G."/>
            <person name="Robin C."/>
            <person name="Rogers Y.H."/>
            <person name="Rohde C."/>
            <person name="Rozas J."/>
            <person name="Rubenfield M.J."/>
            <person name="Ruiz A."/>
            <person name="Russo S."/>
            <person name="Salzberg S.L."/>
            <person name="Sanchez-Gracia A."/>
            <person name="Saranga D.J."/>
            <person name="Sato H."/>
            <person name="Schaeffer S.W."/>
            <person name="Schatz M.C."/>
            <person name="Schlenke T."/>
            <person name="Schwartz R."/>
            <person name="Segarra C."/>
            <person name="Singh R.S."/>
            <person name="Sirot L."/>
            <person name="Sirota M."/>
            <person name="Sisneros N.B."/>
            <person name="Smith C.D."/>
            <person name="Smith T.F."/>
            <person name="Spieth J."/>
            <person name="Stage D.E."/>
            <person name="Stark A."/>
            <person name="Stephan W."/>
            <person name="Strausberg R.L."/>
            <person name="Strempel S."/>
            <person name="Sturgill D."/>
            <person name="Sutton G."/>
            <person name="Sutton G.G."/>
            <person name="Tao W."/>
            <person name="Teichmann S."/>
            <person name="Tobari Y.N."/>
            <person name="Tomimura Y."/>
            <person name="Tsolas J.M."/>
            <person name="Valente V.L."/>
            <person name="Venter E."/>
            <person name="Venter J.C."/>
            <person name="Vicario S."/>
            <person name="Vieira F.G."/>
            <person name="Vilella A.J."/>
            <person name="Villasante A."/>
            <person name="Walenz B."/>
            <person name="Wang J."/>
            <person name="Wasserman M."/>
            <person name="Watts T."/>
            <person name="Wilson D."/>
            <person name="Wilson R.K."/>
            <person name="Wing R.A."/>
            <person name="Wolfner M.F."/>
            <person name="Wong A."/>
            <person name="Wong G.K."/>
            <person name="Wu C.I."/>
            <person name="Wu G."/>
            <person name="Yamamoto D."/>
            <person name="Yang H.P."/>
            <person name="Yang S.P."/>
            <person name="Yorke J.A."/>
            <person name="Yoshida K."/>
            <person name="Zdobnov E."/>
            <person name="Zhang P."/>
            <person name="Zhang Y."/>
            <person name="Zimin A.V."/>
            <person name="Baldwin J."/>
            <person name="Abdouelleil A."/>
            <person name="Abdulkadir J."/>
            <person name="Abebe A."/>
            <person name="Abera B."/>
            <person name="Abreu J."/>
            <person name="Acer S.C."/>
            <person name="Aftuck L."/>
            <person name="Alexander A."/>
            <person name="An P."/>
            <person name="Anderson E."/>
            <person name="Anderson S."/>
            <person name="Arachi H."/>
            <person name="Azer M."/>
            <person name="Bachantsang P."/>
            <person name="Barry A."/>
            <person name="Bayul T."/>
            <person name="Berlin A."/>
            <person name="Bessette D."/>
            <person name="Bloom T."/>
            <person name="Blye J."/>
            <person name="Boguslavskiy L."/>
            <person name="Bonnet C."/>
            <person name="Boukhgalter B."/>
            <person name="Bourzgui I."/>
            <person name="Brown A."/>
            <person name="Cahill P."/>
            <person name="Channer S."/>
            <person name="Cheshatsang Y."/>
            <person name="Chuda L."/>
            <person name="Citroen M."/>
            <person name="Collymore A."/>
            <person name="Cooke P."/>
            <person name="Costello M."/>
            <person name="D'Aco K."/>
            <person name="Daza R."/>
            <person name="De Haan G."/>
            <person name="DeGray S."/>
            <person name="DeMaso C."/>
            <person name="Dhargay N."/>
            <person name="Dooley K."/>
            <person name="Dooley E."/>
            <person name="Doricent M."/>
            <person name="Dorje P."/>
            <person name="Dorjee K."/>
            <person name="Dupes A."/>
            <person name="Elong R."/>
            <person name="Falk J."/>
            <person name="Farina A."/>
            <person name="Faro S."/>
            <person name="Ferguson D."/>
            <person name="Fisher S."/>
            <person name="Foley C.D."/>
            <person name="Franke A."/>
            <person name="Friedrich D."/>
            <person name="Gadbois L."/>
            <person name="Gearin G."/>
            <person name="Gearin C.R."/>
            <person name="Giannoukos G."/>
            <person name="Goode T."/>
            <person name="Graham J."/>
            <person name="Grandbois E."/>
            <person name="Grewal S."/>
            <person name="Gyaltsen K."/>
            <person name="Hafez N."/>
            <person name="Hagos B."/>
            <person name="Hall J."/>
            <person name="Henson C."/>
            <person name="Hollinger A."/>
            <person name="Honan T."/>
            <person name="Huard M.D."/>
            <person name="Hughes L."/>
            <person name="Hurhula B."/>
            <person name="Husby M.E."/>
            <person name="Kamat A."/>
            <person name="Kanga B."/>
            <person name="Kashin S."/>
            <person name="Khazanovich D."/>
            <person name="Kisner P."/>
            <person name="Lance K."/>
            <person name="Lara M."/>
            <person name="Lee W."/>
            <person name="Lennon N."/>
            <person name="Letendre F."/>
            <person name="LeVine R."/>
            <person name="Lipovsky A."/>
            <person name="Liu X."/>
            <person name="Liu J."/>
            <person name="Liu S."/>
            <person name="Lokyitsang T."/>
            <person name="Lokyitsang Y."/>
            <person name="Lubonja R."/>
            <person name="Lui A."/>
            <person name="MacDonald P."/>
            <person name="Magnisalis V."/>
            <person name="Maru K."/>
            <person name="Matthews C."/>
            <person name="McCusker W."/>
            <person name="McDonough S."/>
            <person name="Mehta T."/>
            <person name="Meldrim J."/>
            <person name="Meneus L."/>
            <person name="Mihai O."/>
            <person name="Mihalev A."/>
            <person name="Mihova T."/>
            <person name="Mittelman R."/>
            <person name="Mlenga V."/>
            <person name="Montmayeur A."/>
            <person name="Mulrain L."/>
            <person name="Navidi A."/>
            <person name="Naylor J."/>
            <person name="Negash T."/>
            <person name="Nguyen T."/>
            <person name="Nguyen N."/>
            <person name="Nicol R."/>
            <person name="Norbu C."/>
            <person name="Norbu N."/>
            <person name="Novod N."/>
            <person name="O'Neill B."/>
            <person name="Osman S."/>
            <person name="Markiewicz E."/>
            <person name="Oyono O.L."/>
            <person name="Patti C."/>
            <person name="Phunkhang P."/>
            <person name="Pierre F."/>
            <person name="Priest M."/>
            <person name="Raghuraman S."/>
            <person name="Rege F."/>
            <person name="Reyes R."/>
            <person name="Rise C."/>
            <person name="Rogov P."/>
            <person name="Ross K."/>
            <person name="Ryan E."/>
            <person name="Settipalli S."/>
            <person name="Shea T."/>
            <person name="Sherpa N."/>
            <person name="Shi L."/>
            <person name="Shih D."/>
            <person name="Sparrow T."/>
            <person name="Spaulding J."/>
            <person name="Stalker J."/>
            <person name="Stange-Thomann N."/>
            <person name="Stavropoulos S."/>
            <person name="Stone C."/>
            <person name="Strader C."/>
            <person name="Tesfaye S."/>
            <person name="Thomson T."/>
            <person name="Thoulutsang Y."/>
            <person name="Thoulutsang D."/>
            <person name="Topham K."/>
            <person name="Topping I."/>
            <person name="Tsamla T."/>
            <person name="Vassiliev H."/>
            <person name="Vo A."/>
            <person name="Wangchuk T."/>
            <person name="Wangdi T."/>
            <person name="Weiand M."/>
            <person name="Wilkinson J."/>
            <person name="Wilson A."/>
            <person name="Yadav S."/>
            <person name="Young G."/>
            <person name="Yu Q."/>
            <person name="Zembek L."/>
            <person name="Zhong D."/>
            <person name="Zimmer A."/>
            <person name="Zwirko Z."/>
            <person name="Jaffe D.B."/>
            <person name="Alvarez P."/>
            <person name="Brockman W."/>
            <person name="Butler J."/>
            <person name="Chin C."/>
            <person name="Gnerre S."/>
            <person name="Grabherr M."/>
            <person name="Kleber M."/>
            <person name="Mauceli E."/>
            <person name="MacCallum I."/>
        </authorList>
    </citation>
    <scope>NUCLEOTIDE SEQUENCE [LARGE SCALE GENOMIC DNA]</scope>
    <source>
        <strain evidence="5">Tucson 15010-1051.87</strain>
    </source>
</reference>
<dbReference type="GO" id="GO:0008146">
    <property type="term" value="F:sulfotransferase activity"/>
    <property type="evidence" value="ECO:0007669"/>
    <property type="project" value="InterPro"/>
</dbReference>
<dbReference type="Pfam" id="PF00685">
    <property type="entry name" value="Sulfotransfer_1"/>
    <property type="match status" value="1"/>
</dbReference>
<evidence type="ECO:0000259" key="3">
    <source>
        <dbReference type="Pfam" id="PF00685"/>
    </source>
</evidence>
<dbReference type="HOGENOM" id="CLU_027239_1_1_1"/>
<feature type="domain" description="Sulfotransferase" evidence="3">
    <location>
        <begin position="122"/>
        <end position="367"/>
    </location>
</feature>
<comment type="similarity">
    <text evidence="1">Belongs to the sulfotransferase 1 family.</text>
</comment>
<dbReference type="InterPro" id="IPR000863">
    <property type="entry name" value="Sulfotransferase_dom"/>
</dbReference>
<sequence length="384" mass="45015">METLVMAGLGALGRPAESNWTAEQLLAMESSQRETGYNAWLSERISPARKLFDMRHRRSAPATVMYKSESLQTMATMPMVRIRCMDGTWLPLQQNWCNRCCTLPARYTEQNAQRIHAFETRDSDVFVVTFMKCGTTWMQELAWLLLNQLDFEAAKSRYVMERSRFLEYSALSPLPDDTITACEEMVSPRLIKSHLPAQLLPQQVWQQGRKIIYVARNPKDVVVSSYHFLKDTLLWEGDLNTFVNEFMKDQILFTSFWSHIVDFLRMRNEPNIFFVTYEEMKRDLRSVIKRLCKFLSVDDVKDNQMEQLLQHLSFDNMKGNKYSNLTGFFKQIQNTTKDFEFMRRGVVGSYNDELSALQKQKLDKWSSDFLKAYDIRESDIFGDL</sequence>
<dbReference type="AlphaFoldDB" id="B4LIH9"/>
<gene>
    <name evidence="4" type="primary">Dvir\GJ11360</name>
    <name evidence="4" type="ORF">Dvir_GJ11360</name>
</gene>
<protein>
    <recommendedName>
        <fullName evidence="3">Sulfotransferase domain-containing protein</fullName>
    </recommendedName>
</protein>
<evidence type="ECO:0000313" key="4">
    <source>
        <dbReference type="EMBL" id="EDW70766.2"/>
    </source>
</evidence>
<evidence type="ECO:0000256" key="2">
    <source>
        <dbReference type="ARBA" id="ARBA00022679"/>
    </source>
</evidence>
<dbReference type="EMBL" id="CH940647">
    <property type="protein sequence ID" value="EDW70766.2"/>
    <property type="molecule type" value="Genomic_DNA"/>
</dbReference>
<dbReference type="InParanoid" id="B4LIH9"/>